<dbReference type="Proteomes" id="UP000075462">
    <property type="component" value="Unassembled WGS sequence"/>
</dbReference>
<gene>
    <name evidence="1" type="ORF">AD954_14225</name>
</gene>
<evidence type="ECO:0000313" key="1">
    <source>
        <dbReference type="EMBL" id="KXV75804.1"/>
    </source>
</evidence>
<organism evidence="1 2">
    <name type="scientific">Acetobacter cerevisiae</name>
    <dbReference type="NCBI Taxonomy" id="178900"/>
    <lineage>
        <taxon>Bacteria</taxon>
        <taxon>Pseudomonadati</taxon>
        <taxon>Pseudomonadota</taxon>
        <taxon>Alphaproteobacteria</taxon>
        <taxon>Acetobacterales</taxon>
        <taxon>Acetobacteraceae</taxon>
        <taxon>Acetobacter</taxon>
    </lineage>
</organism>
<name>A0A149V6J3_9PROT</name>
<sequence>MLEQPRRQAFQKVATRLTTWREKNGKGSGILSLDAVYDWLRRVGPETMLLELGVEDKGQQNTLMAVIKPAMVLDAALEAPNPDLDLLINAYSIVKPGDTSAFIKNLQRDWAALPGDIFHLPAMPDGTDGDLFLLLRHIRQIRADELTAKPDDIRSGLAKAKRIARVTAPYRYAITQNLAKVFSDIGLPEEFEARRATTAQRFCSTRIKQ</sequence>
<dbReference type="AlphaFoldDB" id="A0A149V6J3"/>
<accession>A0A149V6J3</accession>
<comment type="caution">
    <text evidence="1">The sequence shown here is derived from an EMBL/GenBank/DDBJ whole genome shotgun (WGS) entry which is preliminary data.</text>
</comment>
<evidence type="ECO:0000313" key="2">
    <source>
        <dbReference type="Proteomes" id="UP000075462"/>
    </source>
</evidence>
<proteinExistence type="predicted"/>
<reference evidence="1 2" key="1">
    <citation type="submission" date="2015-06" db="EMBL/GenBank/DDBJ databases">
        <title>Improved classification and identification of acetic acid bacteria using matrix-assisted laser desorption/ionization time-of-flight mass spectrometry; Gluconobacter nephelii and Gluconobacter uchimurae are later heterotypic synonyms of Gluconobacter japonicus and Gluconobacter oxydans, respectively.</title>
        <authorList>
            <person name="Li L."/>
            <person name="Cleenwerck I."/>
            <person name="De Vuyst L."/>
            <person name="Vandamme P."/>
        </authorList>
    </citation>
    <scope>NUCLEOTIDE SEQUENCE [LARGE SCALE GENOMIC DNA]</scope>
    <source>
        <strain evidence="1 2">LMG 1545</strain>
    </source>
</reference>
<dbReference type="PATRIC" id="fig|178900.7.peg.3006"/>
<protein>
    <submittedName>
        <fullName evidence="1">Uncharacterized protein</fullName>
    </submittedName>
</protein>
<dbReference type="EMBL" id="LIAA01000081">
    <property type="protein sequence ID" value="KXV75804.1"/>
    <property type="molecule type" value="Genomic_DNA"/>
</dbReference>